<dbReference type="AlphaFoldDB" id="A0A179VHG2"/>
<keyword evidence="1" id="KW-0732">Signal</keyword>
<name>A0A179VHG2_9MYCO</name>
<evidence type="ECO:0000313" key="2">
    <source>
        <dbReference type="EMBL" id="OAT70592.1"/>
    </source>
</evidence>
<gene>
    <name evidence="2" type="ORF">AWB85_04520</name>
</gene>
<dbReference type="EMBL" id="LQYE01000001">
    <property type="protein sequence ID" value="OAT70592.1"/>
    <property type="molecule type" value="Genomic_DNA"/>
</dbReference>
<evidence type="ECO:0000256" key="1">
    <source>
        <dbReference type="SAM" id="SignalP"/>
    </source>
</evidence>
<organism evidence="2 3">
    <name type="scientific">Mycobacteroides immunogenum</name>
    <dbReference type="NCBI Taxonomy" id="83262"/>
    <lineage>
        <taxon>Bacteria</taxon>
        <taxon>Bacillati</taxon>
        <taxon>Actinomycetota</taxon>
        <taxon>Actinomycetes</taxon>
        <taxon>Mycobacteriales</taxon>
        <taxon>Mycobacteriaceae</taxon>
        <taxon>Mycobacteroides</taxon>
    </lineage>
</organism>
<feature type="chain" id="PRO_5008108016" description="PknF protein" evidence="1">
    <location>
        <begin position="24"/>
        <end position="163"/>
    </location>
</feature>
<evidence type="ECO:0000313" key="3">
    <source>
        <dbReference type="Proteomes" id="UP000186919"/>
    </source>
</evidence>
<accession>A0A179VHG2</accession>
<feature type="signal peptide" evidence="1">
    <location>
        <begin position="1"/>
        <end position="23"/>
    </location>
</feature>
<protein>
    <recommendedName>
        <fullName evidence="4">PknF protein</fullName>
    </recommendedName>
</protein>
<reference evidence="2 3" key="1">
    <citation type="submission" date="2016-01" db="EMBL/GenBank/DDBJ databases">
        <title>Mycobacterium immunogenum strain CD11_6 genome sequencing and assembly.</title>
        <authorList>
            <person name="Kaur G."/>
            <person name="Nair G.R."/>
            <person name="Mayilraj S."/>
        </authorList>
    </citation>
    <scope>NUCLEOTIDE SEQUENCE [LARGE SCALE GENOMIC DNA]</scope>
    <source>
        <strain evidence="2 3">CD11-6</strain>
    </source>
</reference>
<dbReference type="Proteomes" id="UP000186919">
    <property type="component" value="Unassembled WGS sequence"/>
</dbReference>
<proteinExistence type="predicted"/>
<evidence type="ECO:0008006" key="4">
    <source>
        <dbReference type="Google" id="ProtNLM"/>
    </source>
</evidence>
<dbReference type="RefSeq" id="WP_064627789.1">
    <property type="nucleotide sequence ID" value="NZ_LQYE01000001.1"/>
</dbReference>
<comment type="caution">
    <text evidence="2">The sequence shown here is derived from an EMBL/GenBank/DDBJ whole genome shotgun (WGS) entry which is preliminary data.</text>
</comment>
<sequence length="163" mass="17365">MRGCGALVLAAIMALTGAVTARADRPEPVPLYGSYATYLDHSRQTFEGRPDPSAPSTQPASFTTTCTAQGCLARWLREVELADNPHAPALFDYRWDGDRWESSANYPFHCDGGGTVTAARSDFLIPNGDGSFSGERTFTVGAPGCPGDGPGTYWLPFTLTPTA</sequence>